<dbReference type="SUPFAM" id="SSF50341">
    <property type="entry name" value="CheW-like"/>
    <property type="match status" value="1"/>
</dbReference>
<dbReference type="InterPro" id="IPR036890">
    <property type="entry name" value="HATPase_C_sf"/>
</dbReference>
<feature type="modified residue" description="4-aspartylphosphate" evidence="10">
    <location>
        <position position="632"/>
    </location>
</feature>
<dbReference type="PROSITE" id="PS50109">
    <property type="entry name" value="HIS_KIN"/>
    <property type="match status" value="1"/>
</dbReference>
<dbReference type="Pfam" id="PF02518">
    <property type="entry name" value="HATPase_c"/>
    <property type="match status" value="1"/>
</dbReference>
<evidence type="ECO:0000256" key="9">
    <source>
        <dbReference type="PROSITE-ProRule" id="PRU00110"/>
    </source>
</evidence>
<dbReference type="SUPFAM" id="SSF52172">
    <property type="entry name" value="CheY-like"/>
    <property type="match status" value="1"/>
</dbReference>
<reference evidence="15 16" key="1">
    <citation type="submission" date="2019-03" db="EMBL/GenBank/DDBJ databases">
        <title>Ramlibacter sp. 18x22-1, whole genome shotgun sequence.</title>
        <authorList>
            <person name="Zhang X."/>
            <person name="Feng G."/>
            <person name="Zhu H."/>
        </authorList>
    </citation>
    <scope>NUCLEOTIDE SEQUENCE [LARGE SCALE GENOMIC DNA]</scope>
    <source>
        <strain evidence="15 16">18x22-1</strain>
    </source>
</reference>
<dbReference type="SUPFAM" id="SSF55874">
    <property type="entry name" value="ATPase domain of HSP90 chaperone/DNA topoisomerase II/histidine kinase"/>
    <property type="match status" value="1"/>
</dbReference>
<sequence>MQAGDADFLRQLRATFAVEAQEHLQAIADGLLQLERGEGQERQAAVIETVFRAAHSLKGAARAVDFGLVEGECRRIEDTLAAWKRGPGTATREALDALHQQLEQVGRLVQAQAARAGTPPANAHADPLRAMDAGQPNAAPPPAAAVETVRISVEGLEARLLEIEEMLAVKQASRQRVEELRELAGQAHASRVSPVSAPGTDAPQVLKHRLAAAARAAEQDREAVGRIVDTLLENSRKLLLLPFDTLAAPLRMMVRDLARAEGKEAELQVRGEHIALDKRILDELKAPLNHLLRNCIAHGVEPPAERERLGKPVRAQLELTATQVDGGKVRITVADDGGGIDPSRLRELALREGLMPAAEALQLTDAQARALVFRSGVSTSPGVTGLSGRGLGLAIVQENAARLGGSVSVDSLPGAGTAFHIVVPALRSTFRGVVVSAARQRFVLPTAQVERVLRPRAGDLRSVDGRGTLVLDGSVIPVVELAQVLQLPAPPRPQPGGNALAILGTGEQRAAFAVDEVLDELQLLVKPLQAPLVRVRNVAAATVLPDGHIACILQVGDLLRASRGAPAAPPAPAPAATAAVPRSILVAEDSITSRSLLRSILESAGYRVGTAVDGLEALHRLQAEPFDLLVTDVEMPRLDGFGLVARLRADPRTAELPIVLVTARESREDRERGVDAGASAYVVKSSFDQASLLETIQRLI</sequence>
<gene>
    <name evidence="15" type="ORF">EZ216_00670</name>
</gene>
<dbReference type="InterPro" id="IPR003594">
    <property type="entry name" value="HATPase_dom"/>
</dbReference>
<dbReference type="Pfam" id="PF01584">
    <property type="entry name" value="CheW"/>
    <property type="match status" value="1"/>
</dbReference>
<evidence type="ECO:0000259" key="12">
    <source>
        <dbReference type="PROSITE" id="PS50110"/>
    </source>
</evidence>
<feature type="domain" description="HPt" evidence="14">
    <location>
        <begin position="5"/>
        <end position="112"/>
    </location>
</feature>
<accession>A0A4Z0C9Z6</accession>
<dbReference type="InterPro" id="IPR036061">
    <property type="entry name" value="CheW-like_dom_sf"/>
</dbReference>
<evidence type="ECO:0000259" key="14">
    <source>
        <dbReference type="PROSITE" id="PS50894"/>
    </source>
</evidence>
<dbReference type="InterPro" id="IPR051315">
    <property type="entry name" value="Bact_Chemotaxis_CheA"/>
</dbReference>
<dbReference type="Proteomes" id="UP000297839">
    <property type="component" value="Unassembled WGS sequence"/>
</dbReference>
<dbReference type="Gene3D" id="2.30.30.40">
    <property type="entry name" value="SH3 Domains"/>
    <property type="match status" value="1"/>
</dbReference>
<organism evidence="15 16">
    <name type="scientific">Ramlibacter humi</name>
    <dbReference type="NCBI Taxonomy" id="2530451"/>
    <lineage>
        <taxon>Bacteria</taxon>
        <taxon>Pseudomonadati</taxon>
        <taxon>Pseudomonadota</taxon>
        <taxon>Betaproteobacteria</taxon>
        <taxon>Burkholderiales</taxon>
        <taxon>Comamonadaceae</taxon>
        <taxon>Ramlibacter</taxon>
    </lineage>
</organism>
<dbReference type="EC" id="2.7.13.3" evidence="2"/>
<dbReference type="InterPro" id="IPR036641">
    <property type="entry name" value="HPT_dom_sf"/>
</dbReference>
<dbReference type="GO" id="GO:0000155">
    <property type="term" value="F:phosphorelay sensor kinase activity"/>
    <property type="evidence" value="ECO:0007669"/>
    <property type="project" value="UniProtKB-ARBA"/>
</dbReference>
<dbReference type="PROSITE" id="PS50894">
    <property type="entry name" value="HPT"/>
    <property type="match status" value="1"/>
</dbReference>
<feature type="domain" description="CheW-like" evidence="13">
    <location>
        <begin position="429"/>
        <end position="564"/>
    </location>
</feature>
<name>A0A4Z0C9Z6_9BURK</name>
<dbReference type="InterPro" id="IPR004358">
    <property type="entry name" value="Sig_transdc_His_kin-like_C"/>
</dbReference>
<dbReference type="InterPro" id="IPR008207">
    <property type="entry name" value="Sig_transdc_His_kin_Hpt_dom"/>
</dbReference>
<evidence type="ECO:0000259" key="11">
    <source>
        <dbReference type="PROSITE" id="PS50109"/>
    </source>
</evidence>
<evidence type="ECO:0000256" key="10">
    <source>
        <dbReference type="PROSITE-ProRule" id="PRU00169"/>
    </source>
</evidence>
<protein>
    <recommendedName>
        <fullName evidence="3">Chemotaxis protein CheA</fullName>
        <ecNumber evidence="2">2.7.13.3</ecNumber>
    </recommendedName>
</protein>
<dbReference type="Gene3D" id="1.20.120.160">
    <property type="entry name" value="HPT domain"/>
    <property type="match status" value="1"/>
</dbReference>
<comment type="function">
    <text evidence="8">Involved in the transmission of sensory signals from the chemoreceptors to the flagellar motors. CheA is autophosphorylated; it can transfer its phosphate group to either CheB or CheY.</text>
</comment>
<dbReference type="AlphaFoldDB" id="A0A4Z0C9Z6"/>
<dbReference type="PRINTS" id="PR00344">
    <property type="entry name" value="BCTRLSENSOR"/>
</dbReference>
<dbReference type="PROSITE" id="PS50851">
    <property type="entry name" value="CHEW"/>
    <property type="match status" value="1"/>
</dbReference>
<keyword evidence="6 15" id="KW-0418">Kinase</keyword>
<evidence type="ECO:0000259" key="13">
    <source>
        <dbReference type="PROSITE" id="PS50851"/>
    </source>
</evidence>
<evidence type="ECO:0000256" key="1">
    <source>
        <dbReference type="ARBA" id="ARBA00000085"/>
    </source>
</evidence>
<keyword evidence="5" id="KW-0808">Transferase</keyword>
<dbReference type="InterPro" id="IPR002545">
    <property type="entry name" value="CheW-lke_dom"/>
</dbReference>
<comment type="catalytic activity">
    <reaction evidence="1">
        <text>ATP + protein L-histidine = ADP + protein N-phospho-L-histidine.</text>
        <dbReference type="EC" id="2.7.13.3"/>
    </reaction>
</comment>
<feature type="domain" description="Histidine kinase" evidence="11">
    <location>
        <begin position="224"/>
        <end position="427"/>
    </location>
</feature>
<dbReference type="EMBL" id="SMLK01000001">
    <property type="protein sequence ID" value="TFZ07712.1"/>
    <property type="molecule type" value="Genomic_DNA"/>
</dbReference>
<evidence type="ECO:0000256" key="7">
    <source>
        <dbReference type="ARBA" id="ARBA00023012"/>
    </source>
</evidence>
<proteinExistence type="predicted"/>
<dbReference type="InterPro" id="IPR011006">
    <property type="entry name" value="CheY-like_superfamily"/>
</dbReference>
<dbReference type="SMART" id="SM00387">
    <property type="entry name" value="HATPase_c"/>
    <property type="match status" value="1"/>
</dbReference>
<dbReference type="CDD" id="cd00088">
    <property type="entry name" value="HPT"/>
    <property type="match status" value="1"/>
</dbReference>
<evidence type="ECO:0000256" key="3">
    <source>
        <dbReference type="ARBA" id="ARBA00021495"/>
    </source>
</evidence>
<dbReference type="SMART" id="SM00448">
    <property type="entry name" value="REC"/>
    <property type="match status" value="1"/>
</dbReference>
<dbReference type="SMART" id="SM00073">
    <property type="entry name" value="HPT"/>
    <property type="match status" value="1"/>
</dbReference>
<keyword evidence="7" id="KW-0902">Two-component regulatory system</keyword>
<evidence type="ECO:0000256" key="2">
    <source>
        <dbReference type="ARBA" id="ARBA00012438"/>
    </source>
</evidence>
<dbReference type="OrthoDB" id="9803176at2"/>
<dbReference type="Pfam" id="PF01627">
    <property type="entry name" value="Hpt"/>
    <property type="match status" value="1"/>
</dbReference>
<evidence type="ECO:0000256" key="8">
    <source>
        <dbReference type="ARBA" id="ARBA00035100"/>
    </source>
</evidence>
<keyword evidence="4 10" id="KW-0597">Phosphoprotein</keyword>
<dbReference type="PANTHER" id="PTHR43395">
    <property type="entry name" value="SENSOR HISTIDINE KINASE CHEA"/>
    <property type="match status" value="1"/>
</dbReference>
<comment type="caution">
    <text evidence="15">The sequence shown here is derived from an EMBL/GenBank/DDBJ whole genome shotgun (WGS) entry which is preliminary data.</text>
</comment>
<dbReference type="InterPro" id="IPR005467">
    <property type="entry name" value="His_kinase_dom"/>
</dbReference>
<dbReference type="RefSeq" id="WP_135247649.1">
    <property type="nucleotide sequence ID" value="NZ_SMLK01000001.1"/>
</dbReference>
<dbReference type="SUPFAM" id="SSF47226">
    <property type="entry name" value="Histidine-containing phosphotransfer domain, HPT domain"/>
    <property type="match status" value="1"/>
</dbReference>
<dbReference type="PANTHER" id="PTHR43395:SF1">
    <property type="entry name" value="CHEMOTAXIS PROTEIN CHEA"/>
    <property type="match status" value="1"/>
</dbReference>
<evidence type="ECO:0000256" key="5">
    <source>
        <dbReference type="ARBA" id="ARBA00022679"/>
    </source>
</evidence>
<dbReference type="FunFam" id="3.30.565.10:FF:000016">
    <property type="entry name" value="Chemotaxis protein CheA, putative"/>
    <property type="match status" value="1"/>
</dbReference>
<evidence type="ECO:0000313" key="15">
    <source>
        <dbReference type="EMBL" id="TFZ07712.1"/>
    </source>
</evidence>
<feature type="domain" description="Response regulatory" evidence="12">
    <location>
        <begin position="583"/>
        <end position="699"/>
    </location>
</feature>
<dbReference type="GO" id="GO:0006935">
    <property type="term" value="P:chemotaxis"/>
    <property type="evidence" value="ECO:0007669"/>
    <property type="project" value="InterPro"/>
</dbReference>
<dbReference type="Pfam" id="PF00072">
    <property type="entry name" value="Response_reg"/>
    <property type="match status" value="1"/>
</dbReference>
<evidence type="ECO:0000313" key="16">
    <source>
        <dbReference type="Proteomes" id="UP000297839"/>
    </source>
</evidence>
<dbReference type="InterPro" id="IPR001789">
    <property type="entry name" value="Sig_transdc_resp-reg_receiver"/>
</dbReference>
<dbReference type="Gene3D" id="3.40.50.2300">
    <property type="match status" value="1"/>
</dbReference>
<dbReference type="Gene3D" id="3.30.565.10">
    <property type="entry name" value="Histidine kinase-like ATPase, C-terminal domain"/>
    <property type="match status" value="1"/>
</dbReference>
<dbReference type="PROSITE" id="PS50110">
    <property type="entry name" value="RESPONSE_REGULATORY"/>
    <property type="match status" value="1"/>
</dbReference>
<keyword evidence="16" id="KW-1185">Reference proteome</keyword>
<feature type="modified residue" description="Phosphohistidine" evidence="9">
    <location>
        <position position="55"/>
    </location>
</feature>
<evidence type="ECO:0000256" key="6">
    <source>
        <dbReference type="ARBA" id="ARBA00022777"/>
    </source>
</evidence>
<evidence type="ECO:0000256" key="4">
    <source>
        <dbReference type="ARBA" id="ARBA00022553"/>
    </source>
</evidence>
<dbReference type="SMART" id="SM00260">
    <property type="entry name" value="CheW"/>
    <property type="match status" value="1"/>
</dbReference>